<evidence type="ECO:0000313" key="6">
    <source>
        <dbReference type="EMBL" id="SIR33166.1"/>
    </source>
</evidence>
<evidence type="ECO:0000256" key="1">
    <source>
        <dbReference type="ARBA" id="ARBA00023015"/>
    </source>
</evidence>
<dbReference type="GO" id="GO:0003700">
    <property type="term" value="F:DNA-binding transcription factor activity"/>
    <property type="evidence" value="ECO:0007669"/>
    <property type="project" value="TreeGrafter"/>
</dbReference>
<evidence type="ECO:0000313" key="7">
    <source>
        <dbReference type="Proteomes" id="UP000323956"/>
    </source>
</evidence>
<dbReference type="PANTHER" id="PTHR30055:SF234">
    <property type="entry name" value="HTH-TYPE TRANSCRIPTIONAL REGULATOR BETI"/>
    <property type="match status" value="1"/>
</dbReference>
<gene>
    <name evidence="6" type="ORF">SAMN05421641_1415</name>
</gene>
<evidence type="ECO:0000256" key="4">
    <source>
        <dbReference type="PROSITE-ProRule" id="PRU00335"/>
    </source>
</evidence>
<evidence type="ECO:0000259" key="5">
    <source>
        <dbReference type="PROSITE" id="PS50977"/>
    </source>
</evidence>
<organism evidence="6 7">
    <name type="scientific">Paracoccus thiocyanatus</name>
    <dbReference type="NCBI Taxonomy" id="34006"/>
    <lineage>
        <taxon>Bacteria</taxon>
        <taxon>Pseudomonadati</taxon>
        <taxon>Pseudomonadota</taxon>
        <taxon>Alphaproteobacteria</taxon>
        <taxon>Rhodobacterales</taxon>
        <taxon>Paracoccaceae</taxon>
        <taxon>Paracoccus</taxon>
    </lineage>
</organism>
<dbReference type="InterPro" id="IPR009057">
    <property type="entry name" value="Homeodomain-like_sf"/>
</dbReference>
<dbReference type="InterPro" id="IPR001647">
    <property type="entry name" value="HTH_TetR"/>
</dbReference>
<keyword evidence="3" id="KW-0804">Transcription</keyword>
<reference evidence="6 7" key="1">
    <citation type="submission" date="2017-01" db="EMBL/GenBank/DDBJ databases">
        <authorList>
            <person name="Varghese N."/>
            <person name="Submissions S."/>
        </authorList>
    </citation>
    <scope>NUCLEOTIDE SEQUENCE [LARGE SCALE GENOMIC DNA]</scope>
    <source>
        <strain evidence="6 7">ATCC 700171</strain>
    </source>
</reference>
<protein>
    <submittedName>
        <fullName evidence="6">Transcriptional regulator, TetR family</fullName>
    </submittedName>
</protein>
<dbReference type="RefSeq" id="WP_149766854.1">
    <property type="nucleotide sequence ID" value="NZ_FTMK01000041.1"/>
</dbReference>
<dbReference type="PANTHER" id="PTHR30055">
    <property type="entry name" value="HTH-TYPE TRANSCRIPTIONAL REGULATOR RUTR"/>
    <property type="match status" value="1"/>
</dbReference>
<dbReference type="EMBL" id="FTMK01000041">
    <property type="protein sequence ID" value="SIR33166.1"/>
    <property type="molecule type" value="Genomic_DNA"/>
</dbReference>
<dbReference type="OrthoDB" id="8478851at2"/>
<sequence>MTTARKPAAERQQEIVEMTLRLLSELGEGGLSTQTIADHIGITQAGLFRHLPTKNDLWIAVLTEIERLARHSWERASQEGDPAVVRVRKTLLAQLKLIENYPAIPTLLFSTGRLAAEEVVHPIHVRIMTALRLRITEELSVAVQECGRDIQIDTLDIESLLLGVVQDCVLRWSLTGRGFDLVAEGDRLIGLQLRLSGLEAGGDRS</sequence>
<dbReference type="Proteomes" id="UP000323956">
    <property type="component" value="Unassembled WGS sequence"/>
</dbReference>
<dbReference type="PROSITE" id="PS50977">
    <property type="entry name" value="HTH_TETR_2"/>
    <property type="match status" value="1"/>
</dbReference>
<feature type="domain" description="HTH tetR-type" evidence="5">
    <location>
        <begin position="9"/>
        <end position="69"/>
    </location>
</feature>
<dbReference type="Gene3D" id="1.10.357.10">
    <property type="entry name" value="Tetracycline Repressor, domain 2"/>
    <property type="match status" value="1"/>
</dbReference>
<proteinExistence type="predicted"/>
<keyword evidence="2 4" id="KW-0238">DNA-binding</keyword>
<dbReference type="InterPro" id="IPR050109">
    <property type="entry name" value="HTH-type_TetR-like_transc_reg"/>
</dbReference>
<dbReference type="SUPFAM" id="SSF46689">
    <property type="entry name" value="Homeodomain-like"/>
    <property type="match status" value="1"/>
</dbReference>
<name>A0A1N7A2C3_9RHOB</name>
<dbReference type="AlphaFoldDB" id="A0A1N7A2C3"/>
<accession>A0A1N7A2C3</accession>
<dbReference type="GO" id="GO:0000976">
    <property type="term" value="F:transcription cis-regulatory region binding"/>
    <property type="evidence" value="ECO:0007669"/>
    <property type="project" value="TreeGrafter"/>
</dbReference>
<evidence type="ECO:0000256" key="3">
    <source>
        <dbReference type="ARBA" id="ARBA00023163"/>
    </source>
</evidence>
<keyword evidence="1" id="KW-0805">Transcription regulation</keyword>
<evidence type="ECO:0000256" key="2">
    <source>
        <dbReference type="ARBA" id="ARBA00023125"/>
    </source>
</evidence>
<dbReference type="Pfam" id="PF00440">
    <property type="entry name" value="TetR_N"/>
    <property type="match status" value="1"/>
</dbReference>
<feature type="DNA-binding region" description="H-T-H motif" evidence="4">
    <location>
        <begin position="32"/>
        <end position="51"/>
    </location>
</feature>